<dbReference type="EMBL" id="JADLQX010000172">
    <property type="protein sequence ID" value="MBF6303113.1"/>
    <property type="molecule type" value="Genomic_DNA"/>
</dbReference>
<sequence>MRNAGGELWPNGHPDVLRKIAAAWRTMANALRIAAGPLPNARQLIEAQQSPETPQALEQADIVKGQFDALAGVCDELAKSCDSYASSVEQTKNTIKRALIELIAIVAVDQAFGWIAAPFTGGGSAAAAQGGMALAIGIYGARIAAVIRALIGLAEASRVPVAVSQAVARGSEALIPLIRARPALAGVDGVVAPGPFTTFANLRRPHLTQQTRDTITARTRTWGRPGEKEDFYVVESEPNVKEPFSSSE</sequence>
<organism evidence="2 3">
    <name type="scientific">Nocardia amamiensis</name>
    <dbReference type="NCBI Taxonomy" id="404578"/>
    <lineage>
        <taxon>Bacteria</taxon>
        <taxon>Bacillati</taxon>
        <taxon>Actinomycetota</taxon>
        <taxon>Actinomycetes</taxon>
        <taxon>Mycobacteriales</taxon>
        <taxon>Nocardiaceae</taxon>
        <taxon>Nocardia</taxon>
    </lineage>
</organism>
<feature type="domain" description="Outer membrane channel protein CpnT-like N-terminal" evidence="1">
    <location>
        <begin position="6"/>
        <end position="128"/>
    </location>
</feature>
<name>A0ABS0D2P4_9NOCA</name>
<evidence type="ECO:0000313" key="2">
    <source>
        <dbReference type="EMBL" id="MBF6303113.1"/>
    </source>
</evidence>
<gene>
    <name evidence="2" type="ORF">IU459_37300</name>
</gene>
<evidence type="ECO:0000313" key="3">
    <source>
        <dbReference type="Proteomes" id="UP000702209"/>
    </source>
</evidence>
<dbReference type="Pfam" id="PF25547">
    <property type="entry name" value="WXG100_2"/>
    <property type="match status" value="1"/>
</dbReference>
<keyword evidence="3" id="KW-1185">Reference proteome</keyword>
<dbReference type="RefSeq" id="WP_195134278.1">
    <property type="nucleotide sequence ID" value="NZ_JADLQX010000172.1"/>
</dbReference>
<evidence type="ECO:0000259" key="1">
    <source>
        <dbReference type="Pfam" id="PF25547"/>
    </source>
</evidence>
<comment type="caution">
    <text evidence="2">The sequence shown here is derived from an EMBL/GenBank/DDBJ whole genome shotgun (WGS) entry which is preliminary data.</text>
</comment>
<dbReference type="Proteomes" id="UP000702209">
    <property type="component" value="Unassembled WGS sequence"/>
</dbReference>
<accession>A0ABS0D2P4</accession>
<protein>
    <recommendedName>
        <fullName evidence="1">Outer membrane channel protein CpnT-like N-terminal domain-containing protein</fullName>
    </recommendedName>
</protein>
<reference evidence="2 3" key="1">
    <citation type="submission" date="2020-10" db="EMBL/GenBank/DDBJ databases">
        <title>Identification of Nocardia species via Next-generation sequencing and recognition of intraspecies genetic diversity.</title>
        <authorList>
            <person name="Li P."/>
            <person name="Li P."/>
            <person name="Lu B."/>
        </authorList>
    </citation>
    <scope>NUCLEOTIDE SEQUENCE [LARGE SCALE GENOMIC DNA]</scope>
    <source>
        <strain evidence="2 3">BJ06-0157</strain>
    </source>
</reference>
<proteinExistence type="predicted"/>
<dbReference type="InterPro" id="IPR057746">
    <property type="entry name" value="CpnT-like_N"/>
</dbReference>